<evidence type="ECO:0000313" key="3">
    <source>
        <dbReference type="Proteomes" id="UP000464378"/>
    </source>
</evidence>
<dbReference type="EMBL" id="LR586016">
    <property type="protein sequence ID" value="VIP00994.1"/>
    <property type="molecule type" value="Genomic_DNA"/>
</dbReference>
<dbReference type="RefSeq" id="WP_162656183.1">
    <property type="nucleotide sequence ID" value="NZ_LR593887.1"/>
</dbReference>
<organism evidence="2">
    <name type="scientific">Tuwongella immobilis</name>
    <dbReference type="NCBI Taxonomy" id="692036"/>
    <lineage>
        <taxon>Bacteria</taxon>
        <taxon>Pseudomonadati</taxon>
        <taxon>Planctomycetota</taxon>
        <taxon>Planctomycetia</taxon>
        <taxon>Gemmatales</taxon>
        <taxon>Gemmataceae</taxon>
        <taxon>Tuwongella</taxon>
    </lineage>
</organism>
<dbReference type="Gene3D" id="2.60.120.380">
    <property type="match status" value="2"/>
</dbReference>
<dbReference type="AlphaFoldDB" id="A0A6C2YHZ8"/>
<evidence type="ECO:0000313" key="2">
    <source>
        <dbReference type="EMBL" id="VIP00994.1"/>
    </source>
</evidence>
<feature type="chain" id="PRO_5036383846" evidence="1">
    <location>
        <begin position="27"/>
        <end position="875"/>
    </location>
</feature>
<dbReference type="SUPFAM" id="SSF89260">
    <property type="entry name" value="Collagen-binding domain"/>
    <property type="match status" value="1"/>
</dbReference>
<reference evidence="2" key="1">
    <citation type="submission" date="2019-04" db="EMBL/GenBank/DDBJ databases">
        <authorList>
            <consortium name="Science for Life Laboratories"/>
        </authorList>
    </citation>
    <scope>NUCLEOTIDE SEQUENCE</scope>
    <source>
        <strain evidence="2">MBLW1</strain>
    </source>
</reference>
<sequence>MRTYRRLIALAMAFGLLICAWNDSSAQSKAPPKSPAEPPTYARPSLTAISPAGITIGTSTEITLIGQDTNEVRELLFSDSRIVAKRLPAPVEPMEPIDPKQKSKSKAMAKTPKEIPPPRFSVTVPANVSPGVLDVWAVSAQGLSNARPLVVSEIPERAEVNPNDQPEQAMPLEINQAVHGTLLTNTDVDYFRFAGKANQHVVIACQASSLDSRATPEISLIDESGSVLANNRNDRDQDAVLDLELPRDGTYLVRVVQFTYSSGGTDHFYRLLISTAPWIDSIDPPMISATQPTEVTIYGRNLPNGKPVSPSRTGGRQLQQITTTLTPPSDANQRLEYRTNGPVYPAASSLDGMDVTISNRSGRSNAVPVVFASAPILREPAQSNDSEAIPVRLPVEIAGRIEVTRDKDRYSFEAKQNQPVMIELFGDRVGSSADLFFRIFTPDGKPFGPEYDDTQDRVSPNQFYVATDDPAAVRLIPPRDGIYTVEVSSREAGILASHRDLYRLCIRPETPDYRLVVMSSSPVYPEPLHLGRGSHTSMMVYISRQDGMNQPITLTAEGLPNGVRCEPVTVNGNNGIGILTLTAEPNAADWTGLIRVVGTATIQGKPQRRQARPAGIIHAFPANSQQMQLNAAMLTRLERGLPLAVREQPPIRVQHTIAPITATLNENVSLTFQVERTAPDPKASFVLYPMYLPAGVVAQGNVNNPMAYTGNTAKTEVKLNLNIRSTTIPGDYWLLMRAQLDAPKGKNNQPNGTPVGITAKPIRLTIEPKQIAEVRLSTTNVTLKAGEQSKLQVQVRRLGNFQDAYQVELLPEAGKTGLEAVRVTIPAGADQVEIPLKTTPDARPQSVPKVEVRVSGTLFNGKTLTTSANFRLQVK</sequence>
<name>A0A6C2YHZ8_9BACT</name>
<keyword evidence="3" id="KW-1185">Reference proteome</keyword>
<protein>
    <submittedName>
        <fullName evidence="2">Hypothetical conserved protein</fullName>
    </submittedName>
</protein>
<proteinExistence type="predicted"/>
<keyword evidence="1" id="KW-0732">Signal</keyword>
<dbReference type="Proteomes" id="UP000464378">
    <property type="component" value="Chromosome"/>
</dbReference>
<evidence type="ECO:0000256" key="1">
    <source>
        <dbReference type="SAM" id="SignalP"/>
    </source>
</evidence>
<gene>
    <name evidence="2" type="ORF">GMBLW1_29660</name>
</gene>
<dbReference type="KEGG" id="tim:GMBLW1_29660"/>
<feature type="signal peptide" evidence="1">
    <location>
        <begin position="1"/>
        <end position="26"/>
    </location>
</feature>
<accession>A0A6C2YHZ8</accession>
<dbReference type="EMBL" id="LR593887">
    <property type="protein sequence ID" value="VTR97411.1"/>
    <property type="molecule type" value="Genomic_DNA"/>
</dbReference>
<dbReference type="InParanoid" id="A0A6C2YHZ8"/>